<protein>
    <submittedName>
        <fullName evidence="1">Uncharacterized protein</fullName>
    </submittedName>
</protein>
<name>A0A0V0XFP3_TRIPS</name>
<organism evidence="1 2">
    <name type="scientific">Trichinella pseudospiralis</name>
    <name type="common">Parasitic roundworm</name>
    <dbReference type="NCBI Taxonomy" id="6337"/>
    <lineage>
        <taxon>Eukaryota</taxon>
        <taxon>Metazoa</taxon>
        <taxon>Ecdysozoa</taxon>
        <taxon>Nematoda</taxon>
        <taxon>Enoplea</taxon>
        <taxon>Dorylaimia</taxon>
        <taxon>Trichinellida</taxon>
        <taxon>Trichinellidae</taxon>
        <taxon>Trichinella</taxon>
    </lineage>
</organism>
<accession>A0A0V0XFP3</accession>
<proteinExistence type="predicted"/>
<sequence length="153" mass="16881">MLFARQPASACLLLTEAVRLERFSSSSSLLLAQHGMSSGWSFDVTSWTSMTTTSLRYGCRYASVDLTGERASRSETLLVTVDEVGRKAGKAESELMATLTEAHQLMEKLIEIEKEIKQESDGLAMAVDTLGWRLGKMEAAQEQPSCLRSMQKP</sequence>
<dbReference type="AlphaFoldDB" id="A0A0V0XFP3"/>
<comment type="caution">
    <text evidence="1">The sequence shown here is derived from an EMBL/GenBank/DDBJ whole genome shotgun (WGS) entry which is preliminary data.</text>
</comment>
<evidence type="ECO:0000313" key="1">
    <source>
        <dbReference type="EMBL" id="KRX86670.1"/>
    </source>
</evidence>
<dbReference type="EMBL" id="JYDU01000347">
    <property type="protein sequence ID" value="KRX86670.1"/>
    <property type="molecule type" value="Genomic_DNA"/>
</dbReference>
<reference evidence="1 2" key="1">
    <citation type="submission" date="2015-01" db="EMBL/GenBank/DDBJ databases">
        <title>Evolution of Trichinella species and genotypes.</title>
        <authorList>
            <person name="Korhonen P.K."/>
            <person name="Edoardo P."/>
            <person name="Giuseppe L.R."/>
            <person name="Gasser R.B."/>
        </authorList>
    </citation>
    <scope>NUCLEOTIDE SEQUENCE [LARGE SCALE GENOMIC DNA]</scope>
    <source>
        <strain evidence="1">ISS141</strain>
    </source>
</reference>
<evidence type="ECO:0000313" key="2">
    <source>
        <dbReference type="Proteomes" id="UP000054815"/>
    </source>
</evidence>
<dbReference type="Proteomes" id="UP000054815">
    <property type="component" value="Unassembled WGS sequence"/>
</dbReference>
<gene>
    <name evidence="1" type="ORF">T4E_6453</name>
</gene>